<evidence type="ECO:0000259" key="17">
    <source>
        <dbReference type="PROSITE" id="PS51384"/>
    </source>
</evidence>
<feature type="domain" description="Flavodoxin-like" evidence="16">
    <location>
        <begin position="105"/>
        <end position="255"/>
    </location>
</feature>
<comment type="cofactor">
    <cofactor evidence="13">
        <name>FAD</name>
        <dbReference type="ChEBI" id="CHEBI:57692"/>
    </cofactor>
    <text evidence="13">Binds 1 FAD per monomer.</text>
</comment>
<dbReference type="Pfam" id="PF00258">
    <property type="entry name" value="Flavodoxin_1"/>
    <property type="match status" value="1"/>
</dbReference>
<dbReference type="PIRSF" id="PIRSF000208">
    <property type="entry name" value="P450R"/>
    <property type="match status" value="1"/>
</dbReference>
<dbReference type="SUPFAM" id="SSF52343">
    <property type="entry name" value="Ferredoxin reductase-like, C-terminal NADP-linked domain"/>
    <property type="match status" value="1"/>
</dbReference>
<dbReference type="PANTHER" id="PTHR19384">
    <property type="entry name" value="NITRIC OXIDE SYNTHASE-RELATED"/>
    <property type="match status" value="1"/>
</dbReference>
<dbReference type="FunFam" id="1.20.990.10:FF:000003">
    <property type="entry name" value="NADPH--cytochrome P450 reductase"/>
    <property type="match status" value="1"/>
</dbReference>
<protein>
    <recommendedName>
        <fullName evidence="13 14">NADPH--cytochrome P450 reductase</fullName>
        <shortName evidence="13">CPR</shortName>
        <shortName evidence="13">P450R</shortName>
        <ecNumber evidence="13 14">1.6.2.4</ecNumber>
    </recommendedName>
</protein>
<dbReference type="PROSITE" id="PS51384">
    <property type="entry name" value="FAD_FR"/>
    <property type="match status" value="1"/>
</dbReference>
<dbReference type="SUPFAM" id="SSF52218">
    <property type="entry name" value="Flavoproteins"/>
    <property type="match status" value="1"/>
</dbReference>
<dbReference type="Pfam" id="PF00175">
    <property type="entry name" value="NAD_binding_1"/>
    <property type="match status" value="1"/>
</dbReference>
<keyword evidence="5 13" id="KW-0256">Endoplasmic reticulum</keyword>
<feature type="binding site" evidence="13">
    <location>
        <begin position="111"/>
        <end position="116"/>
    </location>
    <ligand>
        <name>FMN</name>
        <dbReference type="ChEBI" id="CHEBI:58210"/>
    </ligand>
</feature>
<dbReference type="InterPro" id="IPR001433">
    <property type="entry name" value="OxRdtase_FAD/NAD-bd"/>
</dbReference>
<evidence type="ECO:0000256" key="15">
    <source>
        <dbReference type="SAM" id="MobiDB-lite"/>
    </source>
</evidence>
<dbReference type="GO" id="GO:0050660">
    <property type="term" value="F:flavin adenine dinucleotide binding"/>
    <property type="evidence" value="ECO:0007669"/>
    <property type="project" value="UniProtKB-UniRule"/>
</dbReference>
<evidence type="ECO:0000256" key="1">
    <source>
        <dbReference type="ARBA" id="ARBA00004131"/>
    </source>
</evidence>
<comment type="caution">
    <text evidence="18">The sequence shown here is derived from an EMBL/GenBank/DDBJ whole genome shotgun (WGS) entry which is preliminary data.</text>
</comment>
<comment type="catalytic activity">
    <reaction evidence="13 14">
        <text>2 oxidized [cytochrome P450] + NADPH = 2 reduced [cytochrome P450] + NADP(+) + H(+)</text>
        <dbReference type="Rhea" id="RHEA:24040"/>
        <dbReference type="Rhea" id="RHEA-COMP:14627"/>
        <dbReference type="Rhea" id="RHEA-COMP:14628"/>
        <dbReference type="ChEBI" id="CHEBI:15378"/>
        <dbReference type="ChEBI" id="CHEBI:55376"/>
        <dbReference type="ChEBI" id="CHEBI:57783"/>
        <dbReference type="ChEBI" id="CHEBI:58349"/>
        <dbReference type="ChEBI" id="CHEBI:60344"/>
        <dbReference type="EC" id="1.6.2.4"/>
    </reaction>
</comment>
<keyword evidence="8 13" id="KW-1133">Transmembrane helix</keyword>
<dbReference type="Gene3D" id="2.40.30.10">
    <property type="entry name" value="Translation factors"/>
    <property type="match status" value="1"/>
</dbReference>
<feature type="compositionally biased region" description="Basic and acidic residues" evidence="15">
    <location>
        <begin position="289"/>
        <end position="298"/>
    </location>
</feature>
<dbReference type="GO" id="GO:0050661">
    <property type="term" value="F:NADP binding"/>
    <property type="evidence" value="ECO:0007669"/>
    <property type="project" value="UniProtKB-UniRule"/>
</dbReference>
<evidence type="ECO:0000256" key="12">
    <source>
        <dbReference type="ARBA" id="ARBA00056613"/>
    </source>
</evidence>
<comment type="similarity">
    <text evidence="13">In the N-terminal section; belongs to the flavodoxin family.</text>
</comment>
<evidence type="ECO:0000256" key="8">
    <source>
        <dbReference type="ARBA" id="ARBA00022989"/>
    </source>
</evidence>
<dbReference type="EC" id="1.6.2.4" evidence="13 14"/>
<comment type="similarity">
    <text evidence="13">Belongs to the NADPH--cytochrome P450 reductase family.</text>
</comment>
<dbReference type="CDD" id="cd06204">
    <property type="entry name" value="CYPOR"/>
    <property type="match status" value="1"/>
</dbReference>
<feature type="binding site" evidence="13">
    <location>
        <begin position="636"/>
        <end position="640"/>
    </location>
    <ligand>
        <name>NADP(+)</name>
        <dbReference type="ChEBI" id="CHEBI:58349"/>
    </ligand>
</feature>
<proteinExistence type="inferred from homology"/>
<dbReference type="PRINTS" id="PR00369">
    <property type="entry name" value="FLAVODOXIN"/>
</dbReference>
<evidence type="ECO:0000256" key="7">
    <source>
        <dbReference type="ARBA" id="ARBA00022857"/>
    </source>
</evidence>
<dbReference type="InterPro" id="IPR001709">
    <property type="entry name" value="Flavoprot_Pyr_Nucl_cyt_Rdtase"/>
</dbReference>
<comment type="function">
    <text evidence="12">This enzyme is required for electron transfer from NADP to cytochrome P450 in microsomes. It can also provide electron transfer to heme oxygenase and cytochrome B5. Involved in the biosynthesis of the antimalarial endoperoxide artemisinin. Acts as a redox partner for CYP71AV1 which catalyzes the conversion of amorphadiene to more oxygenated products.</text>
</comment>
<feature type="binding site" evidence="13">
    <location>
        <begin position="506"/>
        <end position="508"/>
    </location>
    <ligand>
        <name>FAD</name>
        <dbReference type="ChEBI" id="CHEBI:57692"/>
    </ligand>
</feature>
<feature type="domain" description="FAD-binding FR-type" evidence="17">
    <location>
        <begin position="308"/>
        <end position="555"/>
    </location>
</feature>
<dbReference type="InterPro" id="IPR039261">
    <property type="entry name" value="FNR_nucleotide-bd"/>
</dbReference>
<feature type="binding site" evidence="13">
    <location>
        <begin position="166"/>
        <end position="169"/>
    </location>
    <ligand>
        <name>FMN</name>
        <dbReference type="ChEBI" id="CHEBI:58210"/>
    </ligand>
</feature>
<dbReference type="InterPro" id="IPR001094">
    <property type="entry name" value="Flavdoxin-like"/>
</dbReference>
<dbReference type="InterPro" id="IPR029039">
    <property type="entry name" value="Flavoprotein-like_sf"/>
</dbReference>
<keyword evidence="4 13" id="KW-0812">Transmembrane</keyword>
<dbReference type="InterPro" id="IPR017938">
    <property type="entry name" value="Riboflavin_synthase-like_b-brl"/>
</dbReference>
<dbReference type="GO" id="GO:0005789">
    <property type="term" value="C:endoplasmic reticulum membrane"/>
    <property type="evidence" value="ECO:0007669"/>
    <property type="project" value="UniProtKB-SubCell"/>
</dbReference>
<keyword evidence="11" id="KW-0325">Glycoprotein</keyword>
<accession>A0A6L2LMJ0</accession>
<dbReference type="InterPro" id="IPR003097">
    <property type="entry name" value="CysJ-like_FAD-binding"/>
</dbReference>
<evidence type="ECO:0000256" key="10">
    <source>
        <dbReference type="ARBA" id="ARBA00023136"/>
    </source>
</evidence>
<feature type="binding site" evidence="13">
    <location>
        <position position="328"/>
    </location>
    <ligand>
        <name>NADP(+)</name>
        <dbReference type="ChEBI" id="CHEBI:58349"/>
    </ligand>
</feature>
<evidence type="ECO:0000256" key="2">
    <source>
        <dbReference type="ARBA" id="ARBA00022630"/>
    </source>
</evidence>
<keyword evidence="7 13" id="KW-0521">NADP</keyword>
<keyword evidence="9 13" id="KW-0560">Oxidoreductase</keyword>
<evidence type="ECO:0000256" key="11">
    <source>
        <dbReference type="ARBA" id="ARBA00023180"/>
    </source>
</evidence>
<comment type="caution">
    <text evidence="13">Lacks conserved residue(s) required for the propagation of feature annotation.</text>
</comment>
<dbReference type="Gene3D" id="1.20.990.10">
    <property type="entry name" value="NADPH-cytochrome p450 Reductase, Chain A, domain 3"/>
    <property type="match status" value="1"/>
</dbReference>
<dbReference type="SUPFAM" id="SSF63380">
    <property type="entry name" value="Riboflavin synthase domain-like"/>
    <property type="match status" value="1"/>
</dbReference>
<keyword evidence="10 13" id="KW-0472">Membrane</keyword>
<dbReference type="InterPro" id="IPR008254">
    <property type="entry name" value="Flavodoxin/NO_synth"/>
</dbReference>
<dbReference type="FunFam" id="3.40.50.360:FF:000023">
    <property type="entry name" value="NADPH--cytochrome P450 reductase"/>
    <property type="match status" value="1"/>
</dbReference>
<dbReference type="Gene3D" id="3.40.50.360">
    <property type="match status" value="1"/>
</dbReference>
<gene>
    <name evidence="18" type="ORF">Tci_033690</name>
</gene>
<feature type="binding site" evidence="13">
    <location>
        <position position="239"/>
    </location>
    <ligand>
        <name>FMN</name>
        <dbReference type="ChEBI" id="CHEBI:58210"/>
    </ligand>
</feature>
<dbReference type="Gene3D" id="3.40.50.80">
    <property type="entry name" value="Nucleotide-binding domain of ferredoxin-NADP reductase (FNR) module"/>
    <property type="match status" value="1"/>
</dbReference>
<feature type="binding site" evidence="13">
    <location>
        <begin position="630"/>
        <end position="631"/>
    </location>
    <ligand>
        <name>NADP(+)</name>
        <dbReference type="ChEBI" id="CHEBI:58349"/>
    </ligand>
</feature>
<evidence type="ECO:0000313" key="18">
    <source>
        <dbReference type="EMBL" id="GEU61712.1"/>
    </source>
</evidence>
<dbReference type="GO" id="GO:0010181">
    <property type="term" value="F:FMN binding"/>
    <property type="evidence" value="ECO:0007669"/>
    <property type="project" value="UniProtKB-UniRule"/>
</dbReference>
<evidence type="ECO:0000256" key="9">
    <source>
        <dbReference type="ARBA" id="ARBA00023002"/>
    </source>
</evidence>
<keyword evidence="6 13" id="KW-0274">FAD</keyword>
<feature type="binding site" evidence="13">
    <location>
        <position position="672"/>
    </location>
    <ligand>
        <name>NADP(+)</name>
        <dbReference type="ChEBI" id="CHEBI:58349"/>
    </ligand>
</feature>
<dbReference type="PROSITE" id="PS50902">
    <property type="entry name" value="FLAVODOXIN_LIKE"/>
    <property type="match status" value="1"/>
</dbReference>
<feature type="binding site" evidence="13">
    <location>
        <position position="569"/>
    </location>
    <ligand>
        <name>NADP(+)</name>
        <dbReference type="ChEBI" id="CHEBI:58349"/>
    </ligand>
</feature>
<comment type="cofactor">
    <cofactor evidence="13">
        <name>FMN</name>
        <dbReference type="ChEBI" id="CHEBI:58210"/>
    </cofactor>
    <text evidence="13">Binds 1 FMN per monomer.</text>
</comment>
<dbReference type="HAMAP" id="MF_03212">
    <property type="entry name" value="NCPR"/>
    <property type="match status" value="1"/>
</dbReference>
<feature type="binding site" evidence="13">
    <location>
        <begin position="522"/>
        <end position="525"/>
    </location>
    <ligand>
        <name>FAD</name>
        <dbReference type="ChEBI" id="CHEBI:57692"/>
    </ligand>
</feature>
<dbReference type="Pfam" id="PF00667">
    <property type="entry name" value="FAD_binding_1"/>
    <property type="match status" value="1"/>
</dbReference>
<dbReference type="GO" id="GO:0005829">
    <property type="term" value="C:cytosol"/>
    <property type="evidence" value="ECO:0007669"/>
    <property type="project" value="TreeGrafter"/>
</dbReference>
<dbReference type="FunFam" id="3.40.50.80:FF:000001">
    <property type="entry name" value="NADPH--cytochrome P450 reductase 1"/>
    <property type="match status" value="1"/>
</dbReference>
<comment type="subcellular location">
    <subcellularLocation>
        <location evidence="1 13">Endoplasmic reticulum membrane</location>
        <topology evidence="1 13">Single-pass membrane protein</topology>
        <orientation evidence="1 13">Cytoplasmic side</orientation>
    </subcellularLocation>
</comment>
<dbReference type="GO" id="GO:0003958">
    <property type="term" value="F:NADPH-hemoprotein reductase activity"/>
    <property type="evidence" value="ECO:0007669"/>
    <property type="project" value="UniProtKB-UniRule"/>
</dbReference>
<sequence>MQTDSVQASPFDLASSLLNVKLTETLNTSEELTMSPAMKMLVENRDMLTLFTTTIAVLIGCVVVLVWRKSFTKKSVVNKEVETMKIVLPKKEINHEEVDDGKKKVTILFGTQTGTAEGFAKALLEEAKVRYEKAVFKAIDLDDYAADDEEYEEKFKKESLAFFFLATYGDGEPTDNAARFYKWFTEGDDKGEWLKKLQYGVFGLGNRQYEHYNKIAVVVDDKLAEQGAKRLVPVGMGDDDQCMEDDFSAWKELVWPQLDQLLRDEDDMSVATPYTAAVLEYRIVYHDKPDSSAEDHSHTNSHAIPDAQHPIRSNVAFKKELHTPESDRSCTHLEFDIANTGLSYETGDHVGVYCENLSEVVDEAVRLVGLPADTYFSVHAHNEDGTPIGGASLPPPFAPCTLRDALARYADVLSSPKKSALLGLAAHASDPAEAERLKFLASPAGKDEYAQWIVASQRSLLEVMEAFPSAKPPLGVFFAAISPRLQPRYYSISSSPKMAQNKIHVTCALVYEKTPSGRIHKGVCSTWMKDAVPMTESQVYSWAPIFVRTSNFRLPADPKVPVIMIGPGTGLAPFRGFLQERLSLKEAGTELGSSVLFFGCRNRKVDFIYENELSNFVETGALSELVVAFSREGPTKEYVQHKLTQKASDIWNLLSEGAYLYVCGDAKGMAKDVHRTLHTIVQDQGCLDSSKAELYVKNLQMSGRYLRDVW</sequence>
<evidence type="ECO:0000256" key="13">
    <source>
        <dbReference type="HAMAP-Rule" id="MF_03212"/>
    </source>
</evidence>
<feature type="binding site" evidence="13">
    <location>
        <begin position="488"/>
        <end position="491"/>
    </location>
    <ligand>
        <name>FAD</name>
        <dbReference type="ChEBI" id="CHEBI:57692"/>
    </ligand>
</feature>
<evidence type="ECO:0000256" key="6">
    <source>
        <dbReference type="ARBA" id="ARBA00022827"/>
    </source>
</evidence>
<dbReference type="AlphaFoldDB" id="A0A6L2LMJ0"/>
<keyword evidence="3 13" id="KW-0288">FMN</keyword>
<feature type="binding site" evidence="13">
    <location>
        <begin position="204"/>
        <end position="213"/>
    </location>
    <ligand>
        <name>FMN</name>
        <dbReference type="ChEBI" id="CHEBI:58210"/>
    </ligand>
</feature>
<evidence type="ECO:0000256" key="5">
    <source>
        <dbReference type="ARBA" id="ARBA00022824"/>
    </source>
</evidence>
<evidence type="ECO:0000256" key="4">
    <source>
        <dbReference type="ARBA" id="ARBA00022692"/>
    </source>
</evidence>
<organism evidence="18">
    <name type="scientific">Tanacetum cinerariifolium</name>
    <name type="common">Dalmatian daisy</name>
    <name type="synonym">Chrysanthemum cinerariifolium</name>
    <dbReference type="NCBI Taxonomy" id="118510"/>
    <lineage>
        <taxon>Eukaryota</taxon>
        <taxon>Viridiplantae</taxon>
        <taxon>Streptophyta</taxon>
        <taxon>Embryophyta</taxon>
        <taxon>Tracheophyta</taxon>
        <taxon>Spermatophyta</taxon>
        <taxon>Magnoliopsida</taxon>
        <taxon>eudicotyledons</taxon>
        <taxon>Gunneridae</taxon>
        <taxon>Pentapetalae</taxon>
        <taxon>asterids</taxon>
        <taxon>campanulids</taxon>
        <taxon>Asterales</taxon>
        <taxon>Asteraceae</taxon>
        <taxon>Asteroideae</taxon>
        <taxon>Anthemideae</taxon>
        <taxon>Anthemidinae</taxon>
        <taxon>Tanacetum</taxon>
    </lineage>
</organism>
<comment type="similarity">
    <text evidence="13 14">In the C-terminal section; belongs to the flavoprotein pyridine nucleotide cytochrome reductase family.</text>
</comment>
<feature type="transmembrane region" description="Helical" evidence="13">
    <location>
        <begin position="48"/>
        <end position="67"/>
    </location>
</feature>
<name>A0A6L2LMJ0_TANCI</name>
<dbReference type="PANTHER" id="PTHR19384:SF17">
    <property type="entry name" value="NADPH--CYTOCHROME P450 REDUCTASE"/>
    <property type="match status" value="1"/>
</dbReference>
<evidence type="ECO:0000256" key="14">
    <source>
        <dbReference type="PIRNR" id="PIRNR000208"/>
    </source>
</evidence>
<feature type="region of interest" description="Disordered" evidence="15">
    <location>
        <begin position="289"/>
        <end position="309"/>
    </location>
</feature>
<keyword evidence="2 13" id="KW-0285">Flavoprotein</keyword>
<reference evidence="18" key="1">
    <citation type="journal article" date="2019" name="Sci. Rep.">
        <title>Draft genome of Tanacetum cinerariifolium, the natural source of mosquito coil.</title>
        <authorList>
            <person name="Yamashiro T."/>
            <person name="Shiraishi A."/>
            <person name="Satake H."/>
            <person name="Nakayama K."/>
        </authorList>
    </citation>
    <scope>NUCLEOTIDE SEQUENCE</scope>
</reference>
<dbReference type="InterPro" id="IPR017927">
    <property type="entry name" value="FAD-bd_FR_type"/>
</dbReference>
<dbReference type="InterPro" id="IPR023208">
    <property type="entry name" value="P450R"/>
</dbReference>
<evidence type="ECO:0000259" key="16">
    <source>
        <dbReference type="PROSITE" id="PS50902"/>
    </source>
</evidence>
<dbReference type="InterPro" id="IPR023173">
    <property type="entry name" value="NADPH_Cyt_P450_Rdtase_alpha"/>
</dbReference>
<feature type="binding site" evidence="13">
    <location>
        <position position="710"/>
    </location>
    <ligand>
        <name>FAD</name>
        <dbReference type="ChEBI" id="CHEBI:57692"/>
    </ligand>
</feature>
<dbReference type="EMBL" id="BKCJ010004550">
    <property type="protein sequence ID" value="GEU61712.1"/>
    <property type="molecule type" value="Genomic_DNA"/>
</dbReference>
<evidence type="ECO:0000256" key="3">
    <source>
        <dbReference type="ARBA" id="ARBA00022643"/>
    </source>
</evidence>
<dbReference type="PRINTS" id="PR00371">
    <property type="entry name" value="FPNCR"/>
</dbReference>